<dbReference type="Pfam" id="PF04299">
    <property type="entry name" value="FMN_bind_2"/>
    <property type="match status" value="1"/>
</dbReference>
<dbReference type="EMBL" id="WTYO01000001">
    <property type="protein sequence ID" value="MXO67738.1"/>
    <property type="molecule type" value="Genomic_DNA"/>
</dbReference>
<dbReference type="InterPro" id="IPR007396">
    <property type="entry name" value="TR_PAI2-type"/>
</dbReference>
<protein>
    <submittedName>
        <fullName evidence="1">FMN-binding negative transcriptional regulator</fullName>
    </submittedName>
</protein>
<proteinExistence type="predicted"/>
<dbReference type="SUPFAM" id="SSF50475">
    <property type="entry name" value="FMN-binding split barrel"/>
    <property type="match status" value="1"/>
</dbReference>
<comment type="caution">
    <text evidence="1">The sequence shown here is derived from an EMBL/GenBank/DDBJ whole genome shotgun (WGS) entry which is preliminary data.</text>
</comment>
<evidence type="ECO:0000313" key="1">
    <source>
        <dbReference type="EMBL" id="MXO67738.1"/>
    </source>
</evidence>
<reference evidence="1 2" key="1">
    <citation type="submission" date="2019-12" db="EMBL/GenBank/DDBJ databases">
        <title>Genomic-based taxomic classification of the family Erythrobacteraceae.</title>
        <authorList>
            <person name="Xu L."/>
        </authorList>
    </citation>
    <scope>NUCLEOTIDE SEQUENCE [LARGE SCALE GENOMIC DNA]</scope>
    <source>
        <strain evidence="1 2">H32</strain>
    </source>
</reference>
<organism evidence="1 2">
    <name type="scientific">Pelagerythrobacter marinus</name>
    <dbReference type="NCBI Taxonomy" id="538382"/>
    <lineage>
        <taxon>Bacteria</taxon>
        <taxon>Pseudomonadati</taxon>
        <taxon>Pseudomonadota</taxon>
        <taxon>Alphaproteobacteria</taxon>
        <taxon>Sphingomonadales</taxon>
        <taxon>Erythrobacteraceae</taxon>
        <taxon>Pelagerythrobacter</taxon>
    </lineage>
</organism>
<accession>A0ABW9UVB6</accession>
<dbReference type="InterPro" id="IPR012349">
    <property type="entry name" value="Split_barrel_FMN-bd"/>
</dbReference>
<sequence length="211" mass="22870">MTGAAHLYERFAPADVRALIEEYPLAWVVAGQGSAATTLPLIGEYDATGRLAALVGHFARGNPVEGALAADPRASLLFTGPQGYIPTDLAIRPDWAPTWNYARLQIDARVTITPADTAQAVDRLLRAMEGPGGWSVENLGPRYRAMIGRVVGFRAQVTRVRGRFKLGQDEDLPTLRSIIAGTPDRALARWMERLNAERLGPPVEGGTGEER</sequence>
<name>A0ABW9UVB6_9SPHN</name>
<evidence type="ECO:0000313" key="2">
    <source>
        <dbReference type="Proteomes" id="UP000444401"/>
    </source>
</evidence>
<keyword evidence="2" id="KW-1185">Reference proteome</keyword>
<dbReference type="PANTHER" id="PTHR35802">
    <property type="entry name" value="PROTEASE SYNTHASE AND SPORULATION PROTEIN PAI 2"/>
    <property type="match status" value="1"/>
</dbReference>
<dbReference type="Proteomes" id="UP000444401">
    <property type="component" value="Unassembled WGS sequence"/>
</dbReference>
<gene>
    <name evidence="1" type="ORF">GRI72_02680</name>
</gene>
<dbReference type="Gene3D" id="2.30.110.10">
    <property type="entry name" value="Electron Transport, Fmn-binding Protein, Chain A"/>
    <property type="match status" value="1"/>
</dbReference>
<dbReference type="RefSeq" id="WP_160732366.1">
    <property type="nucleotide sequence ID" value="NZ_WTYO01000001.1"/>
</dbReference>
<dbReference type="PANTHER" id="PTHR35802:SF1">
    <property type="entry name" value="PROTEASE SYNTHASE AND SPORULATION PROTEIN PAI 2"/>
    <property type="match status" value="1"/>
</dbReference>